<dbReference type="Proteomes" id="UP000270094">
    <property type="component" value="Unassembled WGS sequence"/>
</dbReference>
<gene>
    <name evidence="2" type="ORF">SVUK_LOCUS9461</name>
</gene>
<accession>A0A3P7J244</accession>
<dbReference type="AlphaFoldDB" id="A0A3P7J244"/>
<feature type="compositionally biased region" description="Pro residues" evidence="1">
    <location>
        <begin position="32"/>
        <end position="54"/>
    </location>
</feature>
<keyword evidence="3" id="KW-1185">Reference proteome</keyword>
<dbReference type="OrthoDB" id="5863195at2759"/>
<feature type="region of interest" description="Disordered" evidence="1">
    <location>
        <begin position="205"/>
        <end position="241"/>
    </location>
</feature>
<reference evidence="2 3" key="1">
    <citation type="submission" date="2018-11" db="EMBL/GenBank/DDBJ databases">
        <authorList>
            <consortium name="Pathogen Informatics"/>
        </authorList>
    </citation>
    <scope>NUCLEOTIDE SEQUENCE [LARGE SCALE GENOMIC DNA]</scope>
</reference>
<proteinExistence type="predicted"/>
<protein>
    <submittedName>
        <fullName evidence="2">Uncharacterized protein</fullName>
    </submittedName>
</protein>
<organism evidence="2 3">
    <name type="scientific">Strongylus vulgaris</name>
    <name type="common">Blood worm</name>
    <dbReference type="NCBI Taxonomy" id="40348"/>
    <lineage>
        <taxon>Eukaryota</taxon>
        <taxon>Metazoa</taxon>
        <taxon>Ecdysozoa</taxon>
        <taxon>Nematoda</taxon>
        <taxon>Chromadorea</taxon>
        <taxon>Rhabditida</taxon>
        <taxon>Rhabditina</taxon>
        <taxon>Rhabditomorpha</taxon>
        <taxon>Strongyloidea</taxon>
        <taxon>Strongylidae</taxon>
        <taxon>Strongylus</taxon>
    </lineage>
</organism>
<feature type="region of interest" description="Disordered" evidence="1">
    <location>
        <begin position="1"/>
        <end position="191"/>
    </location>
</feature>
<evidence type="ECO:0000256" key="1">
    <source>
        <dbReference type="SAM" id="MobiDB-lite"/>
    </source>
</evidence>
<sequence>MYALSHQIPPDPRLASTQPFVSTSTAAQFIAPPVPPPTAPPLLAPSPLGPPPAPNEETEMSSGQGGSIWSEMDRLTFSEQDAPSEAEQPPETESAPHVLSSVLPSRYDNKDASFRTNRERPAWLTEDVPEWSRVEQPMWTDQKMAQGLQQPPQQPQILPNLTWWQPPKSVLPKQPQKQDQPESSQSKPRELAAWQVKMLSEIQQSLQSSGQLPSNGTVSRQYQQQESSERQKRSSTGWKQNVSSKWHLNALCRFQQEQPEPIQSIQLQQRGPNEEVQKIFFRWQPNVRNKIKPKIYSDGHQSIPIQLPQNDSNNWRPSGTIEVQHNTPNVWLPNGHGEVQNLPGEWQVTGSNDWQEDRANEFQPSLANEAHKKGCNDWQPTGDSAWQQNAFSGFLQNGPGGLQVQDPLSGSRHLPFQLILVPISSTWGGPSRMRMSGQRTHMVAAKRNHLVATQTTHLDGTETIAVVTDTTVFAVGAGMAQAADERAKKVVVAGSNRPEMGTSS</sequence>
<feature type="compositionally biased region" description="Polar residues" evidence="1">
    <location>
        <begin position="175"/>
        <end position="186"/>
    </location>
</feature>
<feature type="compositionally biased region" description="Basic and acidic residues" evidence="1">
    <location>
        <begin position="107"/>
        <end position="121"/>
    </location>
</feature>
<feature type="compositionally biased region" description="Polar residues" evidence="1">
    <location>
        <begin position="15"/>
        <end position="27"/>
    </location>
</feature>
<feature type="compositionally biased region" description="Low complexity" evidence="1">
    <location>
        <begin position="205"/>
        <end position="226"/>
    </location>
</feature>
<dbReference type="EMBL" id="UYYB01094490">
    <property type="protein sequence ID" value="VDM74463.1"/>
    <property type="molecule type" value="Genomic_DNA"/>
</dbReference>
<name>A0A3P7J244_STRVU</name>
<evidence type="ECO:0000313" key="3">
    <source>
        <dbReference type="Proteomes" id="UP000270094"/>
    </source>
</evidence>
<evidence type="ECO:0000313" key="2">
    <source>
        <dbReference type="EMBL" id="VDM74463.1"/>
    </source>
</evidence>